<evidence type="ECO:0000313" key="2">
    <source>
        <dbReference type="Proteomes" id="UP000546642"/>
    </source>
</evidence>
<proteinExistence type="predicted"/>
<dbReference type="EMBL" id="JACHDS010000001">
    <property type="protein sequence ID" value="MBB6170957.1"/>
    <property type="molecule type" value="Genomic_DNA"/>
</dbReference>
<comment type="caution">
    <text evidence="1">The sequence shown here is derived from an EMBL/GenBank/DDBJ whole genome shotgun (WGS) entry which is preliminary data.</text>
</comment>
<gene>
    <name evidence="1" type="ORF">HNR23_001017</name>
</gene>
<reference evidence="1 2" key="1">
    <citation type="submission" date="2020-08" db="EMBL/GenBank/DDBJ databases">
        <title>Sequencing the genomes of 1000 actinobacteria strains.</title>
        <authorList>
            <person name="Klenk H.-P."/>
        </authorList>
    </citation>
    <scope>NUCLEOTIDE SEQUENCE [LARGE SCALE GENOMIC DNA]</scope>
    <source>
        <strain evidence="1 2">DSM 46659</strain>
    </source>
</reference>
<keyword evidence="2" id="KW-1185">Reference proteome</keyword>
<dbReference type="Proteomes" id="UP000546642">
    <property type="component" value="Unassembled WGS sequence"/>
</dbReference>
<sequence>MMMVIGSSFSILRSNAMVSSSPPLFDHVGMDRSIRLTECLGDSLE</sequence>
<organism evidence="1 2">
    <name type="scientific">Nocardiopsis mwathae</name>
    <dbReference type="NCBI Taxonomy" id="1472723"/>
    <lineage>
        <taxon>Bacteria</taxon>
        <taxon>Bacillati</taxon>
        <taxon>Actinomycetota</taxon>
        <taxon>Actinomycetes</taxon>
        <taxon>Streptosporangiales</taxon>
        <taxon>Nocardiopsidaceae</taxon>
        <taxon>Nocardiopsis</taxon>
    </lineage>
</organism>
<evidence type="ECO:0000313" key="1">
    <source>
        <dbReference type="EMBL" id="MBB6170957.1"/>
    </source>
</evidence>
<protein>
    <submittedName>
        <fullName evidence="1">Uncharacterized protein</fullName>
    </submittedName>
</protein>
<name>A0A7X0D463_9ACTN</name>
<accession>A0A7X0D463</accession>
<dbReference type="AlphaFoldDB" id="A0A7X0D463"/>